<feature type="signal peptide" evidence="2">
    <location>
        <begin position="1"/>
        <end position="19"/>
    </location>
</feature>
<keyword evidence="2" id="KW-0732">Signal</keyword>
<protein>
    <submittedName>
        <fullName evidence="3">Uncharacterized protein</fullName>
    </submittedName>
</protein>
<sequence>MKALFFIFILADLWTLAEAENRPNSAIEKRFKLTNFAKLKRVLRHKPREEPYALPRPPLAASDEDHSGEHAIRTTASQERHRSLPIHKMMPTNARQERVKSGRSYGASHRKDIVVTRTTTAIPLTVASRLSTSYRRQNSTRRAWSQVPFVIASSSGESKQTPGISRLTAKNDVVEKSHSGFHTLSVGTTAFRRKILRMIVEQSLARKANHSSSIRPDVVHVSGVYTDPNNHINPAPVSVEQRRKLLPGYPRPSSHSQSHENRLVVDLPRSRETSREVDQAYEPVFQVQPATRIHEDSNELVTTPAAALRKIEIKRPTTVIIHRIPPNAPPVFLRPTSTKSPPEPPTEPLTAPPLDEEYTEYTPSAMDSNAIEEDEEELLRYAHRQRKRRVRQDDSIPSKFLQESLACRYCYVYWKRQDIQPRDIFTFCCRSKYRS</sequence>
<evidence type="ECO:0000256" key="2">
    <source>
        <dbReference type="SAM" id="SignalP"/>
    </source>
</evidence>
<proteinExistence type="predicted"/>
<dbReference type="Proteomes" id="UP000005239">
    <property type="component" value="Unassembled WGS sequence"/>
</dbReference>
<feature type="compositionally biased region" description="Pro residues" evidence="1">
    <location>
        <begin position="341"/>
        <end position="351"/>
    </location>
</feature>
<dbReference type="AlphaFoldDB" id="A0A2A6CFT2"/>
<gene>
    <name evidence="3" type="primary">WBGene00114019</name>
</gene>
<evidence type="ECO:0000256" key="1">
    <source>
        <dbReference type="SAM" id="MobiDB-lite"/>
    </source>
</evidence>
<evidence type="ECO:0000313" key="3">
    <source>
        <dbReference type="EnsemblMetazoa" id="PPA24465.1"/>
    </source>
</evidence>
<dbReference type="EnsemblMetazoa" id="PPA24465.1">
    <property type="protein sequence ID" value="PPA24465.1"/>
    <property type="gene ID" value="WBGene00114019"/>
</dbReference>
<accession>A0A2A6CFT2</accession>
<reference evidence="3" key="2">
    <citation type="submission" date="2022-06" db="UniProtKB">
        <authorList>
            <consortium name="EnsemblMetazoa"/>
        </authorList>
    </citation>
    <scope>IDENTIFICATION</scope>
    <source>
        <strain evidence="3">PS312</strain>
    </source>
</reference>
<feature type="region of interest" description="Disordered" evidence="1">
    <location>
        <begin position="330"/>
        <end position="354"/>
    </location>
</feature>
<feature type="region of interest" description="Disordered" evidence="1">
    <location>
        <begin position="47"/>
        <end position="67"/>
    </location>
</feature>
<reference evidence="4" key="1">
    <citation type="journal article" date="2008" name="Nat. Genet.">
        <title>The Pristionchus pacificus genome provides a unique perspective on nematode lifestyle and parasitism.</title>
        <authorList>
            <person name="Dieterich C."/>
            <person name="Clifton S.W."/>
            <person name="Schuster L.N."/>
            <person name="Chinwalla A."/>
            <person name="Delehaunty K."/>
            <person name="Dinkelacker I."/>
            <person name="Fulton L."/>
            <person name="Fulton R."/>
            <person name="Godfrey J."/>
            <person name="Minx P."/>
            <person name="Mitreva M."/>
            <person name="Roeseler W."/>
            <person name="Tian H."/>
            <person name="Witte H."/>
            <person name="Yang S.P."/>
            <person name="Wilson R.K."/>
            <person name="Sommer R.J."/>
        </authorList>
    </citation>
    <scope>NUCLEOTIDE SEQUENCE [LARGE SCALE GENOMIC DNA]</scope>
    <source>
        <strain evidence="4">PS312</strain>
    </source>
</reference>
<feature type="chain" id="PRO_5043366104" evidence="2">
    <location>
        <begin position="20"/>
        <end position="435"/>
    </location>
</feature>
<accession>A0A8R1YKS4</accession>
<keyword evidence="4" id="KW-1185">Reference proteome</keyword>
<organism evidence="3 4">
    <name type="scientific">Pristionchus pacificus</name>
    <name type="common">Parasitic nematode worm</name>
    <dbReference type="NCBI Taxonomy" id="54126"/>
    <lineage>
        <taxon>Eukaryota</taxon>
        <taxon>Metazoa</taxon>
        <taxon>Ecdysozoa</taxon>
        <taxon>Nematoda</taxon>
        <taxon>Chromadorea</taxon>
        <taxon>Rhabditida</taxon>
        <taxon>Rhabditina</taxon>
        <taxon>Diplogasteromorpha</taxon>
        <taxon>Diplogasteroidea</taxon>
        <taxon>Neodiplogasteridae</taxon>
        <taxon>Pristionchus</taxon>
    </lineage>
</organism>
<name>A0A2A6CFT2_PRIPA</name>
<evidence type="ECO:0000313" key="4">
    <source>
        <dbReference type="Proteomes" id="UP000005239"/>
    </source>
</evidence>